<feature type="domain" description="AAA+ ATPase" evidence="6">
    <location>
        <begin position="287"/>
        <end position="520"/>
    </location>
</feature>
<dbReference type="STRING" id="1108044.GOOTI_147_00020"/>
<evidence type="ECO:0000256" key="2">
    <source>
        <dbReference type="ARBA" id="ARBA00022741"/>
    </source>
</evidence>
<dbReference type="InterPro" id="IPR041679">
    <property type="entry name" value="DNA2/NAM7-like_C"/>
</dbReference>
<dbReference type="Pfam" id="PF13087">
    <property type="entry name" value="AAA_12"/>
    <property type="match status" value="1"/>
</dbReference>
<keyword evidence="5" id="KW-0067">ATP-binding</keyword>
<evidence type="ECO:0000256" key="3">
    <source>
        <dbReference type="ARBA" id="ARBA00022801"/>
    </source>
</evidence>
<dbReference type="InterPro" id="IPR003593">
    <property type="entry name" value="AAA+_ATPase"/>
</dbReference>
<organism evidence="7 8">
    <name type="scientific">Gordonia otitidis (strain DSM 44809 / CCUG 52243 / JCM 12355 / NBRC 100426 / IFM 10032)</name>
    <dbReference type="NCBI Taxonomy" id="1108044"/>
    <lineage>
        <taxon>Bacteria</taxon>
        <taxon>Bacillati</taxon>
        <taxon>Actinomycetota</taxon>
        <taxon>Actinomycetes</taxon>
        <taxon>Mycobacteriales</taxon>
        <taxon>Gordoniaceae</taxon>
        <taxon>Gordonia</taxon>
    </lineage>
</organism>
<dbReference type="OrthoDB" id="3197455at2"/>
<dbReference type="PANTHER" id="PTHR43788:SF8">
    <property type="entry name" value="DNA-BINDING PROTEIN SMUBP-2"/>
    <property type="match status" value="1"/>
</dbReference>
<dbReference type="SMART" id="SM00382">
    <property type="entry name" value="AAA"/>
    <property type="match status" value="1"/>
</dbReference>
<evidence type="ECO:0000259" key="6">
    <source>
        <dbReference type="SMART" id="SM00382"/>
    </source>
</evidence>
<keyword evidence="4" id="KW-0347">Helicase</keyword>
<evidence type="ECO:0000313" key="7">
    <source>
        <dbReference type="EMBL" id="GAB35206.1"/>
    </source>
</evidence>
<comment type="caution">
    <text evidence="7">The sequence shown here is derived from an EMBL/GenBank/DDBJ whole genome shotgun (WGS) entry which is preliminary data.</text>
</comment>
<evidence type="ECO:0000256" key="4">
    <source>
        <dbReference type="ARBA" id="ARBA00022806"/>
    </source>
</evidence>
<evidence type="ECO:0000256" key="1">
    <source>
        <dbReference type="ARBA" id="ARBA00007913"/>
    </source>
</evidence>
<dbReference type="Proteomes" id="UP000005038">
    <property type="component" value="Unassembled WGS sequence"/>
</dbReference>
<dbReference type="GO" id="GO:0043139">
    <property type="term" value="F:5'-3' DNA helicase activity"/>
    <property type="evidence" value="ECO:0007669"/>
    <property type="project" value="TreeGrafter"/>
</dbReference>
<dbReference type="Pfam" id="PF13086">
    <property type="entry name" value="AAA_11"/>
    <property type="match status" value="1"/>
</dbReference>
<gene>
    <name evidence="7" type="ORF">GOOTI_147_00020</name>
</gene>
<dbReference type="GO" id="GO:0016787">
    <property type="term" value="F:hydrolase activity"/>
    <property type="evidence" value="ECO:0007669"/>
    <property type="project" value="UniProtKB-KW"/>
</dbReference>
<accession>H5TNZ8</accession>
<evidence type="ECO:0000256" key="5">
    <source>
        <dbReference type="ARBA" id="ARBA00022840"/>
    </source>
</evidence>
<dbReference type="InterPro" id="IPR050534">
    <property type="entry name" value="Coronavir_polyprotein_1ab"/>
</dbReference>
<comment type="similarity">
    <text evidence="1">Belongs to the DNA2/NAM7 helicase family.</text>
</comment>
<dbReference type="EMBL" id="BAFB01000147">
    <property type="protein sequence ID" value="GAB35206.1"/>
    <property type="molecule type" value="Genomic_DNA"/>
</dbReference>
<proteinExistence type="inferred from homology"/>
<protein>
    <recommendedName>
        <fullName evidence="6">AAA+ ATPase domain-containing protein</fullName>
    </recommendedName>
</protein>
<dbReference type="InterPro" id="IPR027417">
    <property type="entry name" value="P-loop_NTPase"/>
</dbReference>
<dbReference type="Gene3D" id="3.40.50.300">
    <property type="entry name" value="P-loop containing nucleotide triphosphate hydrolases"/>
    <property type="match status" value="2"/>
</dbReference>
<name>H5TNZ8_GORO1</name>
<sequence>MKRTRSTQILDQLAKILADGPVADSVVVAELGRRGLRCTSGELFLLCNDRPVAQFDQTTSEWMLSGTRVIDDQAKPRSGYRIGKRGTPAMKTEVAELRRQAGLNAPTRPAAKTYPLHPQWNELGQHAADAIAAEITASVKQVAEKTIRLNNGQRHQATDIHDLMVFEMEEDTEVREGTEATLVLGYGGAATTHPVEVVSRFGTRLTLVVPNDLPDTARGQLRIDLTWLLRSQRRRLMSILDSPDGFNTSAALAVAMRSDEPARHFPNREPDSHLNPEQNDAVRLGLSHGLTWLWGPPGTGKTTTLSVLVRELLAAGKRVLVTGPTNTAIDVALSGILKQCPSVAPGGIVRVGRPVDMLLADNPHPVLVDEVAATRGERIARRSVELMHRKATLTERLHAQSLSSEPTMSDAEQLHVHKQIAEASELIKQLDEALRDIRLQVVCDAQLVAATAHQCVLDTLANQTFDVVVIDEASMLPTTLAMLVAGLGSGHTIVAGDFRQLSPVVLSDTPDARQWLAQSSFEASQVSSDVLRGRPPRSLVALTTQHRMRPYISDAVSAGYYRESPLVTATSVTDRKPVSGLPFDGAPTVAIDTSQLRTWVARRGGVSSRYNLMHAQLAAAIVAAIPPSASAALITPFNSQSSLLRAFARDGKRSGSTVHRFQGGEADVVLFDCVDADGSNFKLHPWFGNGEAGGEGARLVNVGASRAREQLILLADFGRVHRQRRRPDANYEFFRNLLKTANVIGIDEVFRQSQSAPTEVVTDLDRLRTDICESTGPIEIRSATVSPDVLHPLTEPLAYAAQHQPVSLWFSPEPDGDLPLAVTRLTTSDVFLRPAKPLNESLAVVGDVVWSSAAPLLGERIGGTWLRTECAEFADAVRMMTRRRTEGGAQGSDQWPDKCQCGRPLTRIENLKFGTRGWCVYCDRFPSTRPA</sequence>
<reference evidence="7" key="1">
    <citation type="submission" date="2012-02" db="EMBL/GenBank/DDBJ databases">
        <title>Whole genome shotgun sequence of Gordonia otitidis NBRC 100426.</title>
        <authorList>
            <person name="Yoshida I."/>
            <person name="Hosoyama A."/>
            <person name="Tsuchikane K."/>
            <person name="Katsumata H."/>
            <person name="Yamazaki S."/>
            <person name="Fujita N."/>
        </authorList>
    </citation>
    <scope>NUCLEOTIDE SEQUENCE [LARGE SCALE GENOMIC DNA]</scope>
    <source>
        <strain evidence="7">NBRC 100426</strain>
    </source>
</reference>
<keyword evidence="8" id="KW-1185">Reference proteome</keyword>
<evidence type="ECO:0000313" key="8">
    <source>
        <dbReference type="Proteomes" id="UP000005038"/>
    </source>
</evidence>
<dbReference type="GO" id="GO:0005524">
    <property type="term" value="F:ATP binding"/>
    <property type="evidence" value="ECO:0007669"/>
    <property type="project" value="UniProtKB-KW"/>
</dbReference>
<dbReference type="InterPro" id="IPR041677">
    <property type="entry name" value="DNA2/NAM7_AAA_11"/>
</dbReference>
<keyword evidence="2" id="KW-0547">Nucleotide-binding</keyword>
<dbReference type="PANTHER" id="PTHR43788">
    <property type="entry name" value="DNA2/NAM7 HELICASE FAMILY MEMBER"/>
    <property type="match status" value="1"/>
</dbReference>
<dbReference type="SUPFAM" id="SSF52540">
    <property type="entry name" value="P-loop containing nucleoside triphosphate hydrolases"/>
    <property type="match status" value="1"/>
</dbReference>
<keyword evidence="3" id="KW-0378">Hydrolase</keyword>
<dbReference type="AlphaFoldDB" id="H5TNZ8"/>